<evidence type="ECO:0000313" key="1">
    <source>
        <dbReference type="EMBL" id="MPC29908.1"/>
    </source>
</evidence>
<dbReference type="EMBL" id="VSRR010002158">
    <property type="protein sequence ID" value="MPC29908.1"/>
    <property type="molecule type" value="Genomic_DNA"/>
</dbReference>
<gene>
    <name evidence="1" type="ORF">E2C01_023159</name>
</gene>
<comment type="caution">
    <text evidence="1">The sequence shown here is derived from an EMBL/GenBank/DDBJ whole genome shotgun (WGS) entry which is preliminary data.</text>
</comment>
<proteinExistence type="predicted"/>
<dbReference type="AlphaFoldDB" id="A0A5B7E828"/>
<protein>
    <submittedName>
        <fullName evidence="1">Uncharacterized protein</fullName>
    </submittedName>
</protein>
<reference evidence="1 2" key="1">
    <citation type="submission" date="2019-05" db="EMBL/GenBank/DDBJ databases">
        <title>Another draft genome of Portunus trituberculatus and its Hox gene families provides insights of decapod evolution.</title>
        <authorList>
            <person name="Jeong J.-H."/>
            <person name="Song I."/>
            <person name="Kim S."/>
            <person name="Choi T."/>
            <person name="Kim D."/>
            <person name="Ryu S."/>
            <person name="Kim W."/>
        </authorList>
    </citation>
    <scope>NUCLEOTIDE SEQUENCE [LARGE SCALE GENOMIC DNA]</scope>
    <source>
        <tissue evidence="1">Muscle</tissue>
    </source>
</reference>
<dbReference type="Proteomes" id="UP000324222">
    <property type="component" value="Unassembled WGS sequence"/>
</dbReference>
<name>A0A5B7E828_PORTR</name>
<accession>A0A5B7E828</accession>
<keyword evidence="2" id="KW-1185">Reference proteome</keyword>
<organism evidence="1 2">
    <name type="scientific">Portunus trituberculatus</name>
    <name type="common">Swimming crab</name>
    <name type="synonym">Neptunus trituberculatus</name>
    <dbReference type="NCBI Taxonomy" id="210409"/>
    <lineage>
        <taxon>Eukaryota</taxon>
        <taxon>Metazoa</taxon>
        <taxon>Ecdysozoa</taxon>
        <taxon>Arthropoda</taxon>
        <taxon>Crustacea</taxon>
        <taxon>Multicrustacea</taxon>
        <taxon>Malacostraca</taxon>
        <taxon>Eumalacostraca</taxon>
        <taxon>Eucarida</taxon>
        <taxon>Decapoda</taxon>
        <taxon>Pleocyemata</taxon>
        <taxon>Brachyura</taxon>
        <taxon>Eubrachyura</taxon>
        <taxon>Portunoidea</taxon>
        <taxon>Portunidae</taxon>
        <taxon>Portuninae</taxon>
        <taxon>Portunus</taxon>
    </lineage>
</organism>
<sequence>MCRELYTTVSTKWTIHCNSGDVLSVSVVHHTDTHVDVLLGGSNSTLLSQVCSGETLERTQRIVRVL</sequence>
<evidence type="ECO:0000313" key="2">
    <source>
        <dbReference type="Proteomes" id="UP000324222"/>
    </source>
</evidence>